<evidence type="ECO:0000313" key="15">
    <source>
        <dbReference type="EMBL" id="MFC7420008.1"/>
    </source>
</evidence>
<feature type="signal peptide" evidence="12">
    <location>
        <begin position="1"/>
        <end position="23"/>
    </location>
</feature>
<sequence>MKFPVKALALAIASISCVSTAFAEDAPTPNKVQRVEVTGSSIKRVQKEGAALVETVNRKALEKIAATTVQEVVKNVASLDFDDSYEQKSNYPSVSGSAFISMRGLSSGDTLILLDGRRLPKHAMGGGESFDINALPMSGIERVDILKDGGSAIYGADAVAGVVNFITKKNYQGGEIRSSFGQSSRGDGTEKTAGVTGGYGDLDEQGFNVFGSFDVLKRDPIYTKDREISNTADFSRFGGTDSRSSYSPYGNVRIKGKWQQVAPGCPTDLIRSNGQCAYDPYQDVLSLSTGADRKNLMLLGRVKLNETTQAYAQYLYTESKDRFEAHPAPGGMPYYKNGQMIDKNGAVTTDKAQQVFFNGRFMQPGRRVSEKENTLSNVVLGVDGQIIDFDWSIAGGYGVSRNNNSDSGVHKGKFFDALAKQQIDPTSMNNNQAIVDSLKIQSQREAKLEQAYFDAKISGETGLKLAGGAVVFAVGTSFTHEKLSDIPDQLQQNDQVYGSIKQVVTEGSRSGKALFGEVIAPVLKSLELQAALRYDSYQGGNAKFSPRLAARFQPISNLMVRASYSESFRMPTLQDLYQGPSQGAHTFADTECDYIPNLNAADLADCKKNGINGQRTTSSNPELKPEKGQSLNLGVVGEVGPFSGSLDWWMIKKDDVISDQTYLEALQAGQIAPSAEYGWMMTQKKKNRNKQENAGIDTDMKLRFPTSLATFTFSNNNTYYLQLKKSNDTGSMEEWVDTYGSPQWRNTFRFDVEQGGWTGGVGVRTTASFQDVNASPDDKDNYNPEARRVASHSEVDLTLAYTGIKNLRIDAAVKNVFDRMPEFSGVAAGTYSAPGFAPLYTARGSFYQLGVKYSF</sequence>
<name>A0ABW2QX04_9NEIS</name>
<comment type="subcellular location">
    <subcellularLocation>
        <location evidence="1 10">Cell outer membrane</location>
        <topology evidence="1 10">Multi-pass membrane protein</topology>
    </subcellularLocation>
</comment>
<evidence type="ECO:0000313" key="16">
    <source>
        <dbReference type="Proteomes" id="UP001596473"/>
    </source>
</evidence>
<dbReference type="RefSeq" id="WP_380187647.1">
    <property type="nucleotide sequence ID" value="NZ_JBHTBQ010000014.1"/>
</dbReference>
<protein>
    <submittedName>
        <fullName evidence="15">TonB-dependent receptor</fullName>
    </submittedName>
</protein>
<dbReference type="Gene3D" id="2.40.170.20">
    <property type="entry name" value="TonB-dependent receptor, beta-barrel domain"/>
    <property type="match status" value="1"/>
</dbReference>
<organism evidence="15 16">
    <name type="scientific">Iodobacter arcticus</name>
    <dbReference type="NCBI Taxonomy" id="590593"/>
    <lineage>
        <taxon>Bacteria</taxon>
        <taxon>Pseudomonadati</taxon>
        <taxon>Pseudomonadota</taxon>
        <taxon>Betaproteobacteria</taxon>
        <taxon>Neisseriales</taxon>
        <taxon>Chitinibacteraceae</taxon>
        <taxon>Iodobacter</taxon>
    </lineage>
</organism>
<gene>
    <name evidence="15" type="ORF">ACFQNF_08925</name>
</gene>
<evidence type="ECO:0000256" key="10">
    <source>
        <dbReference type="PROSITE-ProRule" id="PRU01360"/>
    </source>
</evidence>
<proteinExistence type="inferred from homology"/>
<dbReference type="InterPro" id="IPR000531">
    <property type="entry name" value="Beta-barrel_TonB"/>
</dbReference>
<dbReference type="Pfam" id="PF07715">
    <property type="entry name" value="Plug"/>
    <property type="match status" value="1"/>
</dbReference>
<dbReference type="PROSITE" id="PS51257">
    <property type="entry name" value="PROKAR_LIPOPROTEIN"/>
    <property type="match status" value="1"/>
</dbReference>
<keyword evidence="12" id="KW-0732">Signal</keyword>
<evidence type="ECO:0000256" key="8">
    <source>
        <dbReference type="ARBA" id="ARBA00023170"/>
    </source>
</evidence>
<dbReference type="Gene3D" id="2.170.130.10">
    <property type="entry name" value="TonB-dependent receptor, plug domain"/>
    <property type="match status" value="1"/>
</dbReference>
<keyword evidence="7 10" id="KW-0472">Membrane</keyword>
<dbReference type="InterPro" id="IPR037066">
    <property type="entry name" value="Plug_dom_sf"/>
</dbReference>
<dbReference type="InterPro" id="IPR039426">
    <property type="entry name" value="TonB-dep_rcpt-like"/>
</dbReference>
<evidence type="ECO:0000256" key="3">
    <source>
        <dbReference type="ARBA" id="ARBA00022448"/>
    </source>
</evidence>
<dbReference type="InterPro" id="IPR036942">
    <property type="entry name" value="Beta-barrel_TonB_sf"/>
</dbReference>
<dbReference type="EMBL" id="JBHTBQ010000014">
    <property type="protein sequence ID" value="MFC7420008.1"/>
    <property type="molecule type" value="Genomic_DNA"/>
</dbReference>
<keyword evidence="16" id="KW-1185">Reference proteome</keyword>
<dbReference type="CDD" id="cd01347">
    <property type="entry name" value="ligand_gated_channel"/>
    <property type="match status" value="1"/>
</dbReference>
<dbReference type="SUPFAM" id="SSF56935">
    <property type="entry name" value="Porins"/>
    <property type="match status" value="1"/>
</dbReference>
<comment type="similarity">
    <text evidence="2 10 11">Belongs to the TonB-dependent receptor family.</text>
</comment>
<comment type="caution">
    <text evidence="15">The sequence shown here is derived from an EMBL/GenBank/DDBJ whole genome shotgun (WGS) entry which is preliminary data.</text>
</comment>
<feature type="domain" description="TonB-dependent receptor plug" evidence="14">
    <location>
        <begin position="48"/>
        <end position="162"/>
    </location>
</feature>
<reference evidence="16" key="1">
    <citation type="journal article" date="2019" name="Int. J. Syst. Evol. Microbiol.">
        <title>The Global Catalogue of Microorganisms (GCM) 10K type strain sequencing project: providing services to taxonomists for standard genome sequencing and annotation.</title>
        <authorList>
            <consortium name="The Broad Institute Genomics Platform"/>
            <consortium name="The Broad Institute Genome Sequencing Center for Infectious Disease"/>
            <person name="Wu L."/>
            <person name="Ma J."/>
        </authorList>
    </citation>
    <scope>NUCLEOTIDE SEQUENCE [LARGE SCALE GENOMIC DNA]</scope>
    <source>
        <strain evidence="16">CCUG 62945</strain>
    </source>
</reference>
<evidence type="ECO:0000256" key="9">
    <source>
        <dbReference type="ARBA" id="ARBA00023237"/>
    </source>
</evidence>
<feature type="chain" id="PRO_5045850623" evidence="12">
    <location>
        <begin position="24"/>
        <end position="855"/>
    </location>
</feature>
<evidence type="ECO:0000256" key="11">
    <source>
        <dbReference type="RuleBase" id="RU003357"/>
    </source>
</evidence>
<evidence type="ECO:0000256" key="5">
    <source>
        <dbReference type="ARBA" id="ARBA00022692"/>
    </source>
</evidence>
<evidence type="ECO:0000256" key="12">
    <source>
        <dbReference type="SAM" id="SignalP"/>
    </source>
</evidence>
<accession>A0ABW2QX04</accession>
<dbReference type="Proteomes" id="UP001596473">
    <property type="component" value="Unassembled WGS sequence"/>
</dbReference>
<evidence type="ECO:0000256" key="4">
    <source>
        <dbReference type="ARBA" id="ARBA00022452"/>
    </source>
</evidence>
<keyword evidence="4 10" id="KW-1134">Transmembrane beta strand</keyword>
<dbReference type="PANTHER" id="PTHR47234">
    <property type="match status" value="1"/>
</dbReference>
<keyword evidence="6 11" id="KW-0798">TonB box</keyword>
<evidence type="ECO:0000256" key="7">
    <source>
        <dbReference type="ARBA" id="ARBA00023136"/>
    </source>
</evidence>
<dbReference type="PROSITE" id="PS52016">
    <property type="entry name" value="TONB_DEPENDENT_REC_3"/>
    <property type="match status" value="1"/>
</dbReference>
<evidence type="ECO:0000256" key="1">
    <source>
        <dbReference type="ARBA" id="ARBA00004571"/>
    </source>
</evidence>
<keyword evidence="8 15" id="KW-0675">Receptor</keyword>
<evidence type="ECO:0000259" key="14">
    <source>
        <dbReference type="Pfam" id="PF07715"/>
    </source>
</evidence>
<keyword evidence="9 10" id="KW-0998">Cell outer membrane</keyword>
<keyword evidence="3 10" id="KW-0813">Transport</keyword>
<dbReference type="InterPro" id="IPR012910">
    <property type="entry name" value="Plug_dom"/>
</dbReference>
<feature type="domain" description="TonB-dependent receptor-like beta-barrel" evidence="13">
    <location>
        <begin position="375"/>
        <end position="816"/>
    </location>
</feature>
<evidence type="ECO:0000256" key="2">
    <source>
        <dbReference type="ARBA" id="ARBA00009810"/>
    </source>
</evidence>
<dbReference type="PANTHER" id="PTHR47234:SF2">
    <property type="entry name" value="TONB-DEPENDENT RECEPTOR"/>
    <property type="match status" value="1"/>
</dbReference>
<keyword evidence="5 10" id="KW-0812">Transmembrane</keyword>
<dbReference type="Pfam" id="PF00593">
    <property type="entry name" value="TonB_dep_Rec_b-barrel"/>
    <property type="match status" value="1"/>
</dbReference>
<evidence type="ECO:0000256" key="6">
    <source>
        <dbReference type="ARBA" id="ARBA00023077"/>
    </source>
</evidence>
<evidence type="ECO:0000259" key="13">
    <source>
        <dbReference type="Pfam" id="PF00593"/>
    </source>
</evidence>